<feature type="transmembrane region" description="Helical" evidence="1">
    <location>
        <begin position="236"/>
        <end position="269"/>
    </location>
</feature>
<feature type="transmembrane region" description="Helical" evidence="1">
    <location>
        <begin position="328"/>
        <end position="352"/>
    </location>
</feature>
<dbReference type="HOGENOM" id="CLU_586233_0_0_6"/>
<keyword evidence="1" id="KW-0812">Transmembrane</keyword>
<dbReference type="RefSeq" id="WP_013784707.1">
    <property type="nucleotide sequence ID" value="NC_015554.1"/>
</dbReference>
<dbReference type="KEGG" id="alt:ambt_11275"/>
<feature type="transmembrane region" description="Helical" evidence="1">
    <location>
        <begin position="358"/>
        <end position="380"/>
    </location>
</feature>
<keyword evidence="1" id="KW-0472">Membrane</keyword>
<evidence type="ECO:0000256" key="1">
    <source>
        <dbReference type="SAM" id="Phobius"/>
    </source>
</evidence>
<name>F5ZD14_ALTNA</name>
<accession>F5ZD14</accession>
<dbReference type="EMBL" id="CP002339">
    <property type="protein sequence ID" value="AEF03776.1"/>
    <property type="molecule type" value="Genomic_DNA"/>
</dbReference>
<gene>
    <name evidence="2" type="ordered locus">ambt_11275</name>
</gene>
<feature type="transmembrane region" description="Helical" evidence="1">
    <location>
        <begin position="281"/>
        <end position="307"/>
    </location>
</feature>
<feature type="transmembrane region" description="Helical" evidence="1">
    <location>
        <begin position="84"/>
        <end position="103"/>
    </location>
</feature>
<feature type="transmembrane region" description="Helical" evidence="1">
    <location>
        <begin position="155"/>
        <end position="173"/>
    </location>
</feature>
<dbReference type="OrthoDB" id="7595044at2"/>
<evidence type="ECO:0000313" key="3">
    <source>
        <dbReference type="Proteomes" id="UP000000683"/>
    </source>
</evidence>
<sequence>MQDYLNIGLIALWPLLCCIFFLKFDTLTATFIAIVGGMLLLPVGVEIDFPLIPAIDKYVASYIGSIVGIVLIKKNTFYWLGQKGTVRWIIVAIVSISFINFIFNTNPLYNGVWKAGLTIHEAISSSIATYLALLPLIIGINIVKSEADLIKIYKLLVVALLLYLPFVLFEIRFSPQLHKLIYGFSPHEFKQQIRDDGFRAVVFLGHGLLTANIYLCGFFSLITLTKMKQYFISKIINYQLIFVFFVSLILLKSATAIVLALVGLVVFYTNFSTVRNFLLRAIVVFACIYPLVVYTSILPLDWLYANLQGIFAIERLDSLYFRFYNESLLLEYLGDYFLIGYGGSGRAILAGLIPDGTWVVWTLRYGFIFWVLNVVLYSVYVFQKADSCYKRNAMQIFSVMPMIILLDQIPNSSWSMPFIWLVSGGLISLSTYYNKAQT</sequence>
<feature type="transmembrane region" description="Helical" evidence="1">
    <location>
        <begin position="123"/>
        <end position="143"/>
    </location>
</feature>
<feature type="transmembrane region" description="Helical" evidence="1">
    <location>
        <begin position="51"/>
        <end position="72"/>
    </location>
</feature>
<evidence type="ECO:0000313" key="2">
    <source>
        <dbReference type="EMBL" id="AEF03776.1"/>
    </source>
</evidence>
<dbReference type="Proteomes" id="UP000000683">
    <property type="component" value="Chromosome"/>
</dbReference>
<dbReference type="AlphaFoldDB" id="F5ZD14"/>
<keyword evidence="1" id="KW-1133">Transmembrane helix</keyword>
<protein>
    <recommendedName>
        <fullName evidence="4">O-antigen polymerase</fullName>
    </recommendedName>
</protein>
<organism evidence="2 3">
    <name type="scientific">Alteromonas naphthalenivorans</name>
    <dbReference type="NCBI Taxonomy" id="715451"/>
    <lineage>
        <taxon>Bacteria</taxon>
        <taxon>Pseudomonadati</taxon>
        <taxon>Pseudomonadota</taxon>
        <taxon>Gammaproteobacteria</taxon>
        <taxon>Alteromonadales</taxon>
        <taxon>Alteromonadaceae</taxon>
        <taxon>Alteromonas/Salinimonas group</taxon>
        <taxon>Alteromonas</taxon>
    </lineage>
</organism>
<dbReference type="eggNOG" id="COG3307">
    <property type="taxonomic scope" value="Bacteria"/>
</dbReference>
<feature type="transmembrane region" description="Helical" evidence="1">
    <location>
        <begin position="200"/>
        <end position="224"/>
    </location>
</feature>
<evidence type="ECO:0008006" key="4">
    <source>
        <dbReference type="Google" id="ProtNLM"/>
    </source>
</evidence>
<proteinExistence type="predicted"/>
<keyword evidence="3" id="KW-1185">Reference proteome</keyword>
<reference evidence="2 3" key="1">
    <citation type="journal article" date="2011" name="J. Bacteriol.">
        <title>Complete genome sequence of the polycyclic aromatic hydrocarbon-degrading bacterium Alteromonas sp. strain SN2.</title>
        <authorList>
            <person name="Jin H.M."/>
            <person name="Jeong H."/>
            <person name="Moon E.J."/>
            <person name="Math R.K."/>
            <person name="Lee K."/>
            <person name="Kim H.J."/>
            <person name="Jeon C.O."/>
            <person name="Oh T.K."/>
            <person name="Kim J.F."/>
        </authorList>
    </citation>
    <scope>NUCLEOTIDE SEQUENCE [LARGE SCALE GENOMIC DNA]</scope>
    <source>
        <strain evidence="3">JCM 17741 / KACC 18427 / KCTC 11700BP / SN2</strain>
    </source>
</reference>